<feature type="binding site" evidence="19">
    <location>
        <position position="784"/>
    </location>
    <ligand>
        <name>ATP</name>
        <dbReference type="ChEBI" id="CHEBI:30616"/>
        <label>2</label>
    </ligand>
</feature>
<dbReference type="FunFam" id="3.40.50.20:FF:000001">
    <property type="entry name" value="Carbamoyl-phosphate synthase large chain"/>
    <property type="match status" value="1"/>
</dbReference>
<dbReference type="NCBIfam" id="TIGR01369">
    <property type="entry name" value="CPSaseII_lrg"/>
    <property type="match status" value="1"/>
</dbReference>
<dbReference type="NCBIfam" id="NF009455">
    <property type="entry name" value="PRK12815.1"/>
    <property type="match status" value="1"/>
</dbReference>
<feature type="binding site" evidence="19">
    <location>
        <position position="129"/>
    </location>
    <ligand>
        <name>ATP</name>
        <dbReference type="ChEBI" id="CHEBI:30616"/>
        <label>1</label>
    </ligand>
</feature>
<feature type="binding site" evidence="19">
    <location>
        <position position="864"/>
    </location>
    <ligand>
        <name>ATP</name>
        <dbReference type="ChEBI" id="CHEBI:30616"/>
        <label>2</label>
    </ligand>
</feature>
<feature type="region of interest" description="Carboxyphosphate synthetic domain" evidence="19">
    <location>
        <begin position="1"/>
        <end position="415"/>
    </location>
</feature>
<dbReference type="InterPro" id="IPR033937">
    <property type="entry name" value="MGS_CPS_CarB"/>
</dbReference>
<comment type="domain">
    <text evidence="19">The large subunit is composed of 2 ATP-grasp domains that are involved in binding the 2 ATP molecules needed for carbamoyl phosphate synthesis. The N-terminal ATP-grasp domain (referred to as the carboxyphosphate synthetic component) catalyzes the ATP-dependent phosphorylation of hydrogencarbonate to carboxyphosphate and the subsequent nucleophilic attack by ammonia to form a carbamate intermediate. The C-terminal ATP-grasp domain (referred to as the carbamoyl phosphate synthetic component) then catalyzes the phosphorylation of carbamate with the second ATP to form the end product carbamoyl phosphate. The reactive and unstable enzyme intermediates are sequentially channeled from one active site to the next through the interior of the protein over a distance of at least 96 A.</text>
</comment>
<feature type="binding site" evidence="19">
    <location>
        <position position="182"/>
    </location>
    <ligand>
        <name>ATP</name>
        <dbReference type="ChEBI" id="CHEBI:30616"/>
        <label>1</label>
    </ligand>
</feature>
<dbReference type="PROSITE" id="PS00866">
    <property type="entry name" value="CPSASE_1"/>
    <property type="match status" value="1"/>
</dbReference>
<reference evidence="22 23" key="1">
    <citation type="journal article" date="2017" name="Int. J. Syst. Evol. Microbiol.">
        <title>Rhodosalinus sediminis gen. nov., sp. nov., isolated from marine saltern.</title>
        <authorList>
            <person name="Guo L.Y."/>
            <person name="Ling S.K."/>
            <person name="Li C.M."/>
            <person name="Chen G.J."/>
            <person name="Du Z.J."/>
        </authorList>
    </citation>
    <scope>NUCLEOTIDE SEQUENCE [LARGE SCALE GENOMIC DNA]</scope>
    <source>
        <strain evidence="22 23">WDN1C137</strain>
    </source>
</reference>
<feature type="binding site" evidence="19">
    <location>
        <position position="298"/>
    </location>
    <ligand>
        <name>Mg(2+)</name>
        <dbReference type="ChEBI" id="CHEBI:18420"/>
        <label>1</label>
    </ligand>
</feature>
<dbReference type="InterPro" id="IPR011761">
    <property type="entry name" value="ATP-grasp"/>
</dbReference>
<dbReference type="Gene3D" id="3.40.50.20">
    <property type="match status" value="2"/>
</dbReference>
<evidence type="ECO:0000256" key="12">
    <source>
        <dbReference type="ARBA" id="ARBA00022842"/>
    </source>
</evidence>
<feature type="binding site" evidence="19">
    <location>
        <position position="312"/>
    </location>
    <ligand>
        <name>Mg(2+)</name>
        <dbReference type="ChEBI" id="CHEBI:18420"/>
        <label>1</label>
    </ligand>
</feature>
<dbReference type="GO" id="GO:0006541">
    <property type="term" value="P:glutamine metabolic process"/>
    <property type="evidence" value="ECO:0007669"/>
    <property type="project" value="TreeGrafter"/>
</dbReference>
<comment type="catalytic activity">
    <reaction evidence="15 19">
        <text>hydrogencarbonate + NH4(+) + 2 ATP = carbamoyl phosphate + 2 ADP + phosphate + 2 H(+)</text>
        <dbReference type="Rhea" id="RHEA:18029"/>
        <dbReference type="ChEBI" id="CHEBI:15378"/>
        <dbReference type="ChEBI" id="CHEBI:17544"/>
        <dbReference type="ChEBI" id="CHEBI:28938"/>
        <dbReference type="ChEBI" id="CHEBI:30616"/>
        <dbReference type="ChEBI" id="CHEBI:43474"/>
        <dbReference type="ChEBI" id="CHEBI:58228"/>
        <dbReference type="ChEBI" id="CHEBI:456216"/>
        <dbReference type="EC" id="6.3.4.16"/>
    </reaction>
</comment>
<keyword evidence="8" id="KW-0479">Metal-binding</keyword>
<dbReference type="GO" id="GO:0004088">
    <property type="term" value="F:carbamoyl-phosphate synthase (glutamine-hydrolyzing) activity"/>
    <property type="evidence" value="ECO:0007669"/>
    <property type="project" value="UniProtKB-UniRule"/>
</dbReference>
<feature type="domain" description="ATP-grasp" evidence="20">
    <location>
        <begin position="133"/>
        <end position="341"/>
    </location>
</feature>
<feature type="domain" description="ATP-grasp" evidence="20">
    <location>
        <begin position="702"/>
        <end position="893"/>
    </location>
</feature>
<feature type="binding site" evidence="19">
    <location>
        <position position="852"/>
    </location>
    <ligand>
        <name>Mn(2+)</name>
        <dbReference type="ChEBI" id="CHEBI:29035"/>
        <label>3</label>
    </ligand>
</feature>
<feature type="binding site" evidence="19">
    <location>
        <position position="256"/>
    </location>
    <ligand>
        <name>ATP</name>
        <dbReference type="ChEBI" id="CHEBI:30616"/>
        <label>1</label>
    </ligand>
</feature>
<comment type="pathway">
    <text evidence="3 19">Amino-acid biosynthesis; L-arginine biosynthesis; carbamoyl phosphate from bicarbonate: step 1/1.</text>
</comment>
<evidence type="ECO:0000256" key="16">
    <source>
        <dbReference type="ARBA" id="ARBA00048816"/>
    </source>
</evidence>
<feature type="binding site" evidence="19">
    <location>
        <position position="312"/>
    </location>
    <ligand>
        <name>Mn(2+)</name>
        <dbReference type="ChEBI" id="CHEBI:29035"/>
        <label>2</label>
    </ligand>
</feature>
<evidence type="ECO:0000256" key="3">
    <source>
        <dbReference type="ARBA" id="ARBA00005077"/>
    </source>
</evidence>
<comment type="function">
    <text evidence="17 19">Large subunit of the glutamine-dependent carbamoyl phosphate synthetase (CPSase). CPSase catalyzes the formation of carbamoyl phosphate from the ammonia moiety of glutamine, carbonate, and phosphate donated by ATP, constituting the first step of 2 biosynthetic pathways, one leading to arginine and/or urea and the other to pyrimidine nucleotides. The large subunit (synthetase) binds the substrates ammonia (free or transferred from glutamine from the small subunit), hydrogencarbonate and ATP and carries out an ATP-coupled ligase reaction, activating hydrogencarbonate by forming carboxy phosphate which reacts with ammonia to form carbamoyl phosphate.</text>
</comment>
<evidence type="ECO:0000256" key="5">
    <source>
        <dbReference type="ARBA" id="ARBA00022571"/>
    </source>
</evidence>
<dbReference type="FunFam" id="3.40.50.20:FF:000003">
    <property type="entry name" value="Carbamoyl-phosphate synthase large chain"/>
    <property type="match status" value="1"/>
</dbReference>
<dbReference type="EC" id="6.3.5.5" evidence="19"/>
<dbReference type="GO" id="GO:0005737">
    <property type="term" value="C:cytoplasm"/>
    <property type="evidence" value="ECO:0007669"/>
    <property type="project" value="TreeGrafter"/>
</dbReference>
<evidence type="ECO:0000256" key="2">
    <source>
        <dbReference type="ARBA" id="ARBA00004812"/>
    </source>
</evidence>
<name>A0A3D9BRM6_9RHOB</name>
<accession>A0A3D9BRM6</accession>
<dbReference type="GO" id="GO:0044205">
    <property type="term" value="P:'de novo' UMP biosynthetic process"/>
    <property type="evidence" value="ECO:0007669"/>
    <property type="project" value="UniProtKB-UniRule"/>
</dbReference>
<feature type="binding site" evidence="19">
    <location>
        <position position="852"/>
    </location>
    <ligand>
        <name>ATP</name>
        <dbReference type="ChEBI" id="CHEBI:30616"/>
        <label>2</label>
    </ligand>
</feature>
<dbReference type="Gene3D" id="1.10.1030.10">
    <property type="entry name" value="Carbamoyl-phosphate synthetase, large subunit oligomerisation domain"/>
    <property type="match status" value="1"/>
</dbReference>
<dbReference type="CDD" id="cd01424">
    <property type="entry name" value="MGS_CPS_II"/>
    <property type="match status" value="1"/>
</dbReference>
<comment type="pathway">
    <text evidence="2 19">Pyrimidine metabolism; UMP biosynthesis via de novo pathway; (S)-dihydroorotate from bicarbonate: step 1/3.</text>
</comment>
<feature type="domain" description="MGS-like" evidence="21">
    <location>
        <begin position="980"/>
        <end position="1113"/>
    </location>
</feature>
<keyword evidence="12" id="KW-0460">Magnesium</keyword>
<feature type="binding site" evidence="19">
    <location>
        <position position="314"/>
    </location>
    <ligand>
        <name>Mn(2+)</name>
        <dbReference type="ChEBI" id="CHEBI:29035"/>
        <label>2</label>
    </ligand>
</feature>
<keyword evidence="13 19" id="KW-0665">Pyrimidine biosynthesis</keyword>
<keyword evidence="6 19" id="KW-0436">Ligase</keyword>
<dbReference type="InterPro" id="IPR036914">
    <property type="entry name" value="MGS-like_dom_sf"/>
</dbReference>
<dbReference type="SUPFAM" id="SSF52335">
    <property type="entry name" value="Methylglyoxal synthase-like"/>
    <property type="match status" value="1"/>
</dbReference>
<dbReference type="AlphaFoldDB" id="A0A3D9BRM6"/>
<dbReference type="InterPro" id="IPR036897">
    <property type="entry name" value="CarbamoylP_synth_lsu_oligo_sf"/>
</dbReference>
<evidence type="ECO:0000256" key="9">
    <source>
        <dbReference type="ARBA" id="ARBA00022737"/>
    </source>
</evidence>
<dbReference type="InterPro" id="IPR016185">
    <property type="entry name" value="PreATP-grasp_dom_sf"/>
</dbReference>
<dbReference type="SMART" id="SM00851">
    <property type="entry name" value="MGS"/>
    <property type="match status" value="1"/>
</dbReference>
<evidence type="ECO:0000256" key="7">
    <source>
        <dbReference type="ARBA" id="ARBA00022605"/>
    </source>
</evidence>
<feature type="binding site" evidence="19">
    <location>
        <position position="223"/>
    </location>
    <ligand>
        <name>ATP</name>
        <dbReference type="ChEBI" id="CHEBI:30616"/>
        <label>1</label>
    </ligand>
</feature>
<dbReference type="GO" id="GO:0004087">
    <property type="term" value="F:carbamoyl-phosphate synthase (ammonia) activity"/>
    <property type="evidence" value="ECO:0007669"/>
    <property type="project" value="UniProtKB-EC"/>
</dbReference>
<feature type="binding site" evidence="19">
    <location>
        <position position="864"/>
    </location>
    <ligand>
        <name>Mg(2+)</name>
        <dbReference type="ChEBI" id="CHEBI:18420"/>
        <label>4</label>
    </ligand>
</feature>
<dbReference type="Gene3D" id="3.30.470.20">
    <property type="entry name" value="ATP-grasp fold, B domain"/>
    <property type="match status" value="2"/>
</dbReference>
<dbReference type="Pfam" id="PF02142">
    <property type="entry name" value="MGS"/>
    <property type="match status" value="1"/>
</dbReference>
<dbReference type="PANTHER" id="PTHR11405:SF53">
    <property type="entry name" value="CARBAMOYL-PHOSPHATE SYNTHASE [AMMONIA], MITOCHONDRIAL"/>
    <property type="match status" value="1"/>
</dbReference>
<dbReference type="PROSITE" id="PS00867">
    <property type="entry name" value="CPSASE_2"/>
    <property type="match status" value="2"/>
</dbReference>
<evidence type="ECO:0000259" key="21">
    <source>
        <dbReference type="PROSITE" id="PS51855"/>
    </source>
</evidence>
<feature type="binding site" evidence="19">
    <location>
        <position position="298"/>
    </location>
    <ligand>
        <name>ATP</name>
        <dbReference type="ChEBI" id="CHEBI:30616"/>
        <label>1</label>
    </ligand>
</feature>
<dbReference type="PROSITE" id="PS51855">
    <property type="entry name" value="MGS"/>
    <property type="match status" value="1"/>
</dbReference>
<dbReference type="Gene3D" id="3.40.50.1380">
    <property type="entry name" value="Methylglyoxal synthase-like domain"/>
    <property type="match status" value="1"/>
</dbReference>
<protein>
    <recommendedName>
        <fullName evidence="19">Carbamoyl phosphate synthase large chain</fullName>
        <ecNumber evidence="19">6.3.4.16</ecNumber>
        <ecNumber evidence="19">6.3.5.5</ecNumber>
    </recommendedName>
    <alternativeName>
        <fullName evidence="19">Carbamoyl phosphate synthetase ammonia chain</fullName>
    </alternativeName>
</protein>
<dbReference type="FunFam" id="3.30.470.20:FF:000013">
    <property type="entry name" value="Carbamoyl-phosphate synthase large chain"/>
    <property type="match status" value="1"/>
</dbReference>
<keyword evidence="10 19" id="KW-0547">Nucleotide-binding</keyword>
<comment type="caution">
    <text evidence="22">The sequence shown here is derived from an EMBL/GenBank/DDBJ whole genome shotgun (WGS) entry which is preliminary data.</text>
</comment>
<feature type="binding site" evidence="19">
    <location>
        <position position="864"/>
    </location>
    <ligand>
        <name>Mg(2+)</name>
        <dbReference type="ChEBI" id="CHEBI:18420"/>
        <label>3</label>
    </ligand>
</feature>
<dbReference type="PROSITE" id="PS50975">
    <property type="entry name" value="ATP_GRASP"/>
    <property type="match status" value="2"/>
</dbReference>
<dbReference type="HAMAP" id="MF_01210_B">
    <property type="entry name" value="CPSase_L_chain_B"/>
    <property type="match status" value="1"/>
</dbReference>
<dbReference type="Proteomes" id="UP000257131">
    <property type="component" value="Unassembled WGS sequence"/>
</dbReference>
<evidence type="ECO:0000313" key="23">
    <source>
        <dbReference type="Proteomes" id="UP000257131"/>
    </source>
</evidence>
<feature type="binding site" evidence="19">
    <location>
        <position position="864"/>
    </location>
    <ligand>
        <name>Mn(2+)</name>
        <dbReference type="ChEBI" id="CHEBI:29035"/>
        <label>4</label>
    </ligand>
</feature>
<evidence type="ECO:0000256" key="14">
    <source>
        <dbReference type="ARBA" id="ARBA00023211"/>
    </source>
</evidence>
<dbReference type="EMBL" id="QOHR01000013">
    <property type="protein sequence ID" value="REC56179.1"/>
    <property type="molecule type" value="Genomic_DNA"/>
</dbReference>
<feature type="binding site" evidence="19">
    <location>
        <position position="188"/>
    </location>
    <ligand>
        <name>ATP</name>
        <dbReference type="ChEBI" id="CHEBI:30616"/>
        <label>1</label>
    </ligand>
</feature>
<sequence>MPKRTDIQSIMIIGAGPIIIGQACEFDYSGAQACKALREEGYRVILVNSNPATIMTDPGLADATYIEPITPEVVAKIIAQEKPDALLPTMGGQTGLNTALELEEMGVLAEHGVEMIGARREAIEMAEDRRLFREAMERIGLENPAATIVSAPKRDDGTLDVEAGVQAALDALDEIGLPAIIRPAYTLGGTGGGVAYNRDDYIHYCRSGLDASPVGQILIDESLLGWKEFEMEVVRDKADNAIIVCSIENVDPMGVHTGDSITVAPALTLTDKEYQIMRNGSIAVLREIGVETGGSNVQWAVHPETGRMVVIEMNPRVSRSSALASKATGFPIAKIAAKLAVGYTLDELDNDITKVTPASFEPTIDYVVTKIPRFAFEKFPGAEATLTTAMKSVGEAMAIGRTIHESMQKALSSLETGLSGFDEIAIEGADDPEQGEAAVIRALSRQTPDRLRLIAQAMRHGLSDDAIIGVTKFDPWFVARIREIVEAETRVRDNGLPVTEEGLRELKMMGFTDARLAQLSGRDEAQVRRARQNLGVTAVFKRIDTCAAEFEAQTPYMYSTYEAPMMGEVECEARPSDRKKVVILGGGPNRIGQGIEFDYCCCHACYALTDAGFETIMVNCNPETVSTDYDTSDRLYFEPLTLEHVLEILRVEQENGTLAGVIVQFGGQTPLKLANDLEAEGIPILGTTPDAIDLAEDRERFQTLVNKLALKQPKNGLASSKAEAVAIAGEIGFPLVIRPSYVLGGRAMEIVRDMAHLERYVDEAVVVSGKNPVLLDGYLAGATEVDVDAIADGQDVHVAGVMQHIEEAGVHSGDSACCLPPHSLPEAIVAEIARQTRALALELGVVGLMNVQFAVKDGEVFLIEVNPRASRTVPFVAKATDSAIASIAARVMAGEPLSAFARRAAYTDADYDQPLPLADPMTLADPAMPWFSVKEAVLPFARFPGVDTILGPEMRSTGEVMGWDRSFPRAFLKAQMGAGMVLPEGGRAFVSIRDADKGPMMQEAARTLVALGFTIAATRGTALWLRENDVPCEDVNKVYEGRPNIVDRLKNAEIDLVMNTTEGAQAVEDSRDIRSVALYSKIPYFTTAAAAHAAALAMQARREDDLAVKPLQN</sequence>
<dbReference type="InterPro" id="IPR006275">
    <property type="entry name" value="CPSase_lsu"/>
</dbReference>
<comment type="similarity">
    <text evidence="4 19">Belongs to the CarB family.</text>
</comment>
<feature type="region of interest" description="Allosteric domain" evidence="19">
    <location>
        <begin position="980"/>
        <end position="1113"/>
    </location>
</feature>
<feature type="binding site" evidence="19">
    <location>
        <position position="314"/>
    </location>
    <ligand>
        <name>Mg(2+)</name>
        <dbReference type="ChEBI" id="CHEBI:18420"/>
        <label>2</label>
    </ligand>
</feature>
<dbReference type="FunFam" id="1.10.1030.10:FF:000002">
    <property type="entry name" value="Carbamoyl-phosphate synthase large chain"/>
    <property type="match status" value="1"/>
</dbReference>
<dbReference type="UniPathway" id="UPA00070">
    <property type="reaction ID" value="UER00115"/>
</dbReference>
<dbReference type="HAMAP" id="MF_01210_A">
    <property type="entry name" value="CPSase_L_chain_A"/>
    <property type="match status" value="1"/>
</dbReference>
<feature type="binding site" evidence="19">
    <location>
        <position position="810"/>
    </location>
    <ligand>
        <name>ATP</name>
        <dbReference type="ChEBI" id="CHEBI:30616"/>
        <label>2</label>
    </ligand>
</feature>
<dbReference type="InterPro" id="IPR005479">
    <property type="entry name" value="CPAse_ATP-bd"/>
</dbReference>
<feature type="binding site" evidence="19">
    <location>
        <position position="312"/>
    </location>
    <ligand>
        <name>Mg(2+)</name>
        <dbReference type="ChEBI" id="CHEBI:18420"/>
        <label>2</label>
    </ligand>
</feature>
<dbReference type="GO" id="GO:0006526">
    <property type="term" value="P:L-arginine biosynthetic process"/>
    <property type="evidence" value="ECO:0007669"/>
    <property type="project" value="UniProtKB-UniRule"/>
</dbReference>
<evidence type="ECO:0000256" key="13">
    <source>
        <dbReference type="ARBA" id="ARBA00022975"/>
    </source>
</evidence>
<comment type="catalytic activity">
    <reaction evidence="16 19">
        <text>hydrogencarbonate + L-glutamine + 2 ATP + H2O = carbamoyl phosphate + L-glutamate + 2 ADP + phosphate + 2 H(+)</text>
        <dbReference type="Rhea" id="RHEA:18633"/>
        <dbReference type="ChEBI" id="CHEBI:15377"/>
        <dbReference type="ChEBI" id="CHEBI:15378"/>
        <dbReference type="ChEBI" id="CHEBI:17544"/>
        <dbReference type="ChEBI" id="CHEBI:29985"/>
        <dbReference type="ChEBI" id="CHEBI:30616"/>
        <dbReference type="ChEBI" id="CHEBI:43474"/>
        <dbReference type="ChEBI" id="CHEBI:58228"/>
        <dbReference type="ChEBI" id="CHEBI:58359"/>
        <dbReference type="ChEBI" id="CHEBI:456216"/>
        <dbReference type="EC" id="6.3.5.5"/>
    </reaction>
</comment>
<feature type="binding site" evidence="19">
    <location>
        <position position="255"/>
    </location>
    <ligand>
        <name>ATP</name>
        <dbReference type="ChEBI" id="CHEBI:30616"/>
        <label>1</label>
    </ligand>
</feature>
<dbReference type="Pfam" id="PF02786">
    <property type="entry name" value="CPSase_L_D2"/>
    <property type="match status" value="2"/>
</dbReference>
<gene>
    <name evidence="19" type="primary">carB</name>
    <name evidence="22" type="ORF">DRV84_10150</name>
</gene>
<feature type="binding site" evidence="19">
    <location>
        <position position="779"/>
    </location>
    <ligand>
        <name>ATP</name>
        <dbReference type="ChEBI" id="CHEBI:30616"/>
        <label>2</label>
    </ligand>
</feature>
<comment type="subunit">
    <text evidence="18 19">Composed of two chains; the small (or glutamine) chain promotes the hydrolysis of glutamine to ammonia, which is used by the large (or ammonia) chain to synthesize carbamoyl phosphate. Tetramer of heterodimers (alpha,beta)4.</text>
</comment>
<evidence type="ECO:0000256" key="6">
    <source>
        <dbReference type="ARBA" id="ARBA00022598"/>
    </source>
</evidence>
<feature type="binding site" evidence="19">
    <location>
        <position position="312"/>
    </location>
    <ligand>
        <name>ATP</name>
        <dbReference type="ChEBI" id="CHEBI:30616"/>
        <label>1</label>
    </ligand>
</feature>
<feature type="binding site" evidence="19">
    <location>
        <position position="809"/>
    </location>
    <ligand>
        <name>ATP</name>
        <dbReference type="ChEBI" id="CHEBI:30616"/>
        <label>2</label>
    </ligand>
</feature>
<dbReference type="Pfam" id="PF25596">
    <property type="entry name" value="CPSase_L_D1"/>
    <property type="match status" value="2"/>
</dbReference>
<feature type="binding site" evidence="19">
    <location>
        <position position="254"/>
    </location>
    <ligand>
        <name>ATP</name>
        <dbReference type="ChEBI" id="CHEBI:30616"/>
        <label>1</label>
    </ligand>
</feature>
<feature type="binding site" evidence="19">
    <location>
        <position position="189"/>
    </location>
    <ligand>
        <name>ATP</name>
        <dbReference type="ChEBI" id="CHEBI:30616"/>
        <label>1</label>
    </ligand>
</feature>
<evidence type="ECO:0000256" key="19">
    <source>
        <dbReference type="HAMAP-Rule" id="MF_01210"/>
    </source>
</evidence>
<feature type="binding site" evidence="19">
    <location>
        <position position="866"/>
    </location>
    <ligand>
        <name>Mg(2+)</name>
        <dbReference type="ChEBI" id="CHEBI:18420"/>
        <label>4</label>
    </ligand>
</feature>
<evidence type="ECO:0000256" key="8">
    <source>
        <dbReference type="ARBA" id="ARBA00022723"/>
    </source>
</evidence>
<comment type="cofactor">
    <cofactor evidence="1">
        <name>Mn(2+)</name>
        <dbReference type="ChEBI" id="CHEBI:29035"/>
    </cofactor>
</comment>
<keyword evidence="14" id="KW-0464">Manganese</keyword>
<dbReference type="InterPro" id="IPR005483">
    <property type="entry name" value="CPSase_dom"/>
</dbReference>
<organism evidence="22 23">
    <name type="scientific">Rhodosalinus sediminis</name>
    <dbReference type="NCBI Taxonomy" id="1940533"/>
    <lineage>
        <taxon>Bacteria</taxon>
        <taxon>Pseudomonadati</taxon>
        <taxon>Pseudomonadota</taxon>
        <taxon>Alphaproteobacteria</taxon>
        <taxon>Rhodobacterales</taxon>
        <taxon>Paracoccaceae</taxon>
        <taxon>Rhodosalinus</taxon>
    </lineage>
</organism>
<dbReference type="InterPro" id="IPR013815">
    <property type="entry name" value="ATP_grasp_subdomain_1"/>
</dbReference>
<evidence type="ECO:0000256" key="1">
    <source>
        <dbReference type="ARBA" id="ARBA00001936"/>
    </source>
</evidence>
<feature type="binding site" evidence="19">
    <location>
        <position position="864"/>
    </location>
    <ligand>
        <name>Mn(2+)</name>
        <dbReference type="ChEBI" id="CHEBI:29035"/>
        <label>3</label>
    </ligand>
</feature>
<dbReference type="GO" id="GO:0005524">
    <property type="term" value="F:ATP binding"/>
    <property type="evidence" value="ECO:0007669"/>
    <property type="project" value="UniProtKB-UniRule"/>
</dbReference>
<dbReference type="Pfam" id="PF02787">
    <property type="entry name" value="CPSase_L_D3"/>
    <property type="match status" value="1"/>
</dbReference>
<keyword evidence="23" id="KW-1185">Reference proteome</keyword>
<dbReference type="SUPFAM" id="SSF48108">
    <property type="entry name" value="Carbamoyl phosphate synthetase, large subunit connection domain"/>
    <property type="match status" value="1"/>
</dbReference>
<dbReference type="PROSITE" id="PS51257">
    <property type="entry name" value="PROKAR_LIPOPROTEIN"/>
    <property type="match status" value="1"/>
</dbReference>
<dbReference type="InterPro" id="IPR011607">
    <property type="entry name" value="MGS-like_dom"/>
</dbReference>
<dbReference type="NCBIfam" id="NF003671">
    <property type="entry name" value="PRK05294.1"/>
    <property type="match status" value="1"/>
</dbReference>
<dbReference type="Gene3D" id="3.30.1490.20">
    <property type="entry name" value="ATP-grasp fold, A domain"/>
    <property type="match status" value="1"/>
</dbReference>
<evidence type="ECO:0000256" key="15">
    <source>
        <dbReference type="ARBA" id="ARBA00047359"/>
    </source>
</evidence>
<feature type="binding site" evidence="19">
    <location>
        <position position="228"/>
    </location>
    <ligand>
        <name>ATP</name>
        <dbReference type="ChEBI" id="CHEBI:30616"/>
        <label>1</label>
    </ligand>
</feature>
<dbReference type="SMART" id="SM01096">
    <property type="entry name" value="CPSase_L_D3"/>
    <property type="match status" value="1"/>
</dbReference>
<comment type="caution">
    <text evidence="19">Lacks conserved residue(s) required for the propagation of feature annotation.</text>
</comment>
<dbReference type="SUPFAM" id="SSF52440">
    <property type="entry name" value="PreATP-grasp domain"/>
    <property type="match status" value="2"/>
</dbReference>
<dbReference type="RefSeq" id="WP_115980044.1">
    <property type="nucleotide sequence ID" value="NZ_QOHR01000013.1"/>
</dbReference>
<feature type="binding site" evidence="19">
    <location>
        <position position="221"/>
    </location>
    <ligand>
        <name>ATP</name>
        <dbReference type="ChEBI" id="CHEBI:30616"/>
        <label>1</label>
    </ligand>
</feature>
<dbReference type="InterPro" id="IPR058047">
    <property type="entry name" value="CPSase_preATP-grasp"/>
</dbReference>
<dbReference type="OrthoDB" id="9804197at2"/>
<feature type="binding site" evidence="19">
    <location>
        <position position="777"/>
    </location>
    <ligand>
        <name>ATP</name>
        <dbReference type="ChEBI" id="CHEBI:30616"/>
        <label>2</label>
    </ligand>
</feature>
<evidence type="ECO:0000256" key="18">
    <source>
        <dbReference type="ARBA" id="ARBA00062056"/>
    </source>
</evidence>
<keyword evidence="9 19" id="KW-0677">Repeat</keyword>
<feature type="binding site" evidence="19">
    <location>
        <position position="812"/>
    </location>
    <ligand>
        <name>ATP</name>
        <dbReference type="ChEBI" id="CHEBI:30616"/>
        <label>2</label>
    </ligand>
</feature>
<dbReference type="PANTHER" id="PTHR11405">
    <property type="entry name" value="CARBAMOYLTRANSFERASE FAMILY MEMBER"/>
    <property type="match status" value="1"/>
</dbReference>
<feature type="binding site" evidence="19">
    <location>
        <position position="298"/>
    </location>
    <ligand>
        <name>Mn(2+)</name>
        <dbReference type="ChEBI" id="CHEBI:29035"/>
        <label>1</label>
    </ligand>
</feature>
<dbReference type="FunFam" id="3.30.470.20:FF:000007">
    <property type="entry name" value="Carbamoyl-phosphate synthase large chain"/>
    <property type="match status" value="1"/>
</dbReference>
<keyword evidence="7 19" id="KW-0028">Amino-acid biosynthesis</keyword>
<evidence type="ECO:0000313" key="22">
    <source>
        <dbReference type="EMBL" id="REC56179.1"/>
    </source>
</evidence>
<feature type="binding site" evidence="19">
    <location>
        <position position="312"/>
    </location>
    <ligand>
        <name>Mn(2+)</name>
        <dbReference type="ChEBI" id="CHEBI:29035"/>
        <label>1</label>
    </ligand>
</feature>
<feature type="binding site" evidence="19">
    <location>
        <position position="811"/>
    </location>
    <ligand>
        <name>ATP</name>
        <dbReference type="ChEBI" id="CHEBI:30616"/>
        <label>2</label>
    </ligand>
</feature>
<dbReference type="EC" id="6.3.4.16" evidence="19"/>
<feature type="binding site" evidence="19">
    <location>
        <position position="738"/>
    </location>
    <ligand>
        <name>ATP</name>
        <dbReference type="ChEBI" id="CHEBI:30616"/>
        <label>2</label>
    </ligand>
</feature>
<proteinExistence type="inferred from homology"/>
<keyword evidence="5 19" id="KW-0055">Arginine biosynthesis</keyword>
<comment type="cofactor">
    <cofactor evidence="19">
        <name>Mg(2+)</name>
        <dbReference type="ChEBI" id="CHEBI:18420"/>
    </cofactor>
    <cofactor evidence="19">
        <name>Mn(2+)</name>
        <dbReference type="ChEBI" id="CHEBI:29035"/>
    </cofactor>
    <text evidence="19">Binds 4 Mg(2+) or Mn(2+) ions per subunit.</text>
</comment>
<dbReference type="UniPathway" id="UPA00068">
    <property type="reaction ID" value="UER00171"/>
</dbReference>
<dbReference type="GO" id="GO:0046872">
    <property type="term" value="F:metal ion binding"/>
    <property type="evidence" value="ECO:0007669"/>
    <property type="project" value="UniProtKB-KW"/>
</dbReference>
<dbReference type="SUPFAM" id="SSF56059">
    <property type="entry name" value="Glutathione synthetase ATP-binding domain-like"/>
    <property type="match status" value="2"/>
</dbReference>
<dbReference type="InterPro" id="IPR005480">
    <property type="entry name" value="CPSase_lsu_oligo"/>
</dbReference>
<feature type="binding site" evidence="19">
    <location>
        <position position="852"/>
    </location>
    <ligand>
        <name>Mg(2+)</name>
        <dbReference type="ChEBI" id="CHEBI:18420"/>
        <label>3</label>
    </ligand>
</feature>
<evidence type="ECO:0000259" key="20">
    <source>
        <dbReference type="PROSITE" id="PS50975"/>
    </source>
</evidence>
<keyword evidence="11 19" id="KW-0067">ATP-binding</keyword>
<evidence type="ECO:0000256" key="4">
    <source>
        <dbReference type="ARBA" id="ARBA00009799"/>
    </source>
</evidence>
<dbReference type="PRINTS" id="PR00098">
    <property type="entry name" value="CPSASE"/>
</dbReference>
<evidence type="ECO:0000256" key="11">
    <source>
        <dbReference type="ARBA" id="ARBA00022840"/>
    </source>
</evidence>
<evidence type="ECO:0000256" key="10">
    <source>
        <dbReference type="ARBA" id="ARBA00022741"/>
    </source>
</evidence>
<feature type="binding site" evidence="19">
    <location>
        <position position="866"/>
    </location>
    <ligand>
        <name>Mn(2+)</name>
        <dbReference type="ChEBI" id="CHEBI:29035"/>
        <label>4</label>
    </ligand>
</feature>
<evidence type="ECO:0000256" key="17">
    <source>
        <dbReference type="ARBA" id="ARBA00057223"/>
    </source>
</evidence>